<reference evidence="13" key="1">
    <citation type="submission" date="2022-07" db="EMBL/GenBank/DDBJ databases">
        <title>Phylogenomic reconstructions and comparative analyses of Kickxellomycotina fungi.</title>
        <authorList>
            <person name="Reynolds N.K."/>
            <person name="Stajich J.E."/>
            <person name="Barry K."/>
            <person name="Grigoriev I.V."/>
            <person name="Crous P."/>
            <person name="Smith M.E."/>
        </authorList>
    </citation>
    <scope>NUCLEOTIDE SEQUENCE</scope>
    <source>
        <strain evidence="13">NRRL 3115</strain>
    </source>
</reference>
<feature type="compositionally biased region" description="Polar residues" evidence="10">
    <location>
        <begin position="1154"/>
        <end position="1170"/>
    </location>
</feature>
<dbReference type="FunFam" id="3.90.70.10:FF:000005">
    <property type="entry name" value="Ubiquitin carboxyl-terminal hydrolase 7"/>
    <property type="match status" value="1"/>
</dbReference>
<dbReference type="PANTHER" id="PTHR24006:SF644">
    <property type="entry name" value="UBIQUITIN CARBOXYL-TERMINAL HYDROLASE 7"/>
    <property type="match status" value="1"/>
</dbReference>
<feature type="compositionally biased region" description="Basic and acidic residues" evidence="10">
    <location>
        <begin position="1"/>
        <end position="17"/>
    </location>
</feature>
<keyword evidence="7 13" id="KW-0378">Hydrolase</keyword>
<evidence type="ECO:0000313" key="13">
    <source>
        <dbReference type="EMBL" id="KAJ2671958.1"/>
    </source>
</evidence>
<dbReference type="Gene3D" id="2.60.210.10">
    <property type="entry name" value="Apoptosis, Tumor Necrosis Factor Receptor Associated Protein 2, Chain A"/>
    <property type="match status" value="1"/>
</dbReference>
<evidence type="ECO:0000256" key="3">
    <source>
        <dbReference type="ARBA" id="ARBA00009085"/>
    </source>
</evidence>
<evidence type="ECO:0000256" key="7">
    <source>
        <dbReference type="ARBA" id="ARBA00022801"/>
    </source>
</evidence>
<dbReference type="InterPro" id="IPR008974">
    <property type="entry name" value="TRAF-like"/>
</dbReference>
<dbReference type="Gene3D" id="3.10.20.90">
    <property type="entry name" value="Phosphatidylinositol 3-kinase Catalytic Subunit, Chain A, domain 1"/>
    <property type="match status" value="2"/>
</dbReference>
<dbReference type="GO" id="GO:0031647">
    <property type="term" value="P:regulation of protein stability"/>
    <property type="evidence" value="ECO:0007669"/>
    <property type="project" value="TreeGrafter"/>
</dbReference>
<evidence type="ECO:0000256" key="9">
    <source>
        <dbReference type="ARBA" id="ARBA00023242"/>
    </source>
</evidence>
<feature type="region of interest" description="Disordered" evidence="10">
    <location>
        <begin position="1154"/>
        <end position="1190"/>
    </location>
</feature>
<sequence length="1248" mass="142467">MDQNLDPDRVNLQHLPREPVQNLRENSGSPQEVSPPPRAEKPVRAVPAVPGSQQQQQQYNELSTLKEEEYIAANIVVPPKLEEEGHGYFHWEIDDWTQLPERATSKTFTIAGHDWSLLVFPRGNRENDAVSLYIEYKPKEGQKDDWHACALFVLTMSNIDQPELFKKSSAHHRFTPEETDWGFTRFVEIRDLITPIDEDTPPLLEKSRVRISAFVRVIKDPLGVLWHNFFNYNSRKNTGYVGLKNQGATCYMNSLLQSLYFTNQFRNAVYQIPTENDDTKKSVALALQRVFYNLQVSDEAVDTTELTKSFGWDSIESFWQHDVQELNRILQDNLETKMKGTVVDGAIAKLFEGKMKSYIRCVNVDYESSRIENYYDISVNVKNCATLRDSFANYCEVEMLDGENKYQAEGYGLQDARKGVIFESFPPVLHLHLKRFEYDFTRDAMVKINDRHEFPPTIDLEEFLSEDADRSMSWRYRLHGVLVHSGDLHGGHYFGLLRPTVEDKWYRFDDDRVVPVSSDEVFEEYYGGEISQVQAVGMRVRPNSKRFTNAYMLVYIREALSDQVMCDGDAPVPEHLLRRIQEAKDEEARRLREKQEMASMITVKVVSNEQFAKHQGFDLCYFGSRQPKDNMLYSELLPRNMTLGEFKSHYAERAGLNPNDIRLWTLVGRMNKTVRCDAPLMADSTDLTLVQIKETRALKKPDLCLYCEMRGNVSPEQFLTEKPKPGVSLIHIKYYDPEQQLMAGIGTLYIYADKQVRDIIPDLWKMANLKPNTPITLYEEVKPSLIEEMDINLTFQKAEIQNGDIICFQVTSEPGSALSLDTVPKYFDFIQHRVSVSFVQRPMHNNGDDFIGQGNNGAADSDSEASTDAITVMLSTKTPYDQIAQLLSEEIGERDPLRIRFYTVGPNGQPRQPVRRMASTTLSDMLPSMFYGQPSLNSEGLPEYVVMYERLEVNIVQIENMRNIRVLYIGKNMKDEHAIELLVPKTGPSQQLIEATYGKVEQALRKQLRDETQIIKPFALRFYAVGNHRVKTVMDGSENMEELGGQRFVDVVAEHVRPEDSHTSDGEQMDADDNTQQGVDIEVFHFHRDLSHTHSVPFLFRIYPGEKWVDTWERLGQKLGLGEKELKSIGVVVGPYGAVDLQACQLVQGSISAENSPGTGQHTPAATPSVENEDANMLDGSGSRRLGSVEPSESKDVCVWEVIRTMVAGQSVEGSERPVAPGFIALNHIDRSSRHRGMQQERGIRILN</sequence>
<evidence type="ECO:0000256" key="10">
    <source>
        <dbReference type="SAM" id="MobiDB-lite"/>
    </source>
</evidence>
<dbReference type="InterPro" id="IPR002083">
    <property type="entry name" value="MATH/TRAF_dom"/>
</dbReference>
<dbReference type="PROSITE" id="PS50235">
    <property type="entry name" value="USP_3"/>
    <property type="match status" value="1"/>
</dbReference>
<dbReference type="CDD" id="cd02659">
    <property type="entry name" value="peptidase_C19C"/>
    <property type="match status" value="1"/>
</dbReference>
<dbReference type="GO" id="GO:0140492">
    <property type="term" value="F:metal-dependent deubiquitinase activity"/>
    <property type="evidence" value="ECO:0007669"/>
    <property type="project" value="UniProtKB-ARBA"/>
</dbReference>
<dbReference type="GO" id="GO:0006508">
    <property type="term" value="P:proteolysis"/>
    <property type="evidence" value="ECO:0007669"/>
    <property type="project" value="UniProtKB-KW"/>
</dbReference>
<dbReference type="AlphaFoldDB" id="A0A9W8G4F7"/>
<dbReference type="InterPro" id="IPR024729">
    <property type="entry name" value="USP7_ICP0-binding_dom"/>
</dbReference>
<comment type="similarity">
    <text evidence="3">Belongs to the peptidase C19 family.</text>
</comment>
<organism evidence="13 14">
    <name type="scientific">Coemansia spiralis</name>
    <dbReference type="NCBI Taxonomy" id="417178"/>
    <lineage>
        <taxon>Eukaryota</taxon>
        <taxon>Fungi</taxon>
        <taxon>Fungi incertae sedis</taxon>
        <taxon>Zoopagomycota</taxon>
        <taxon>Kickxellomycotina</taxon>
        <taxon>Kickxellomycetes</taxon>
        <taxon>Kickxellales</taxon>
        <taxon>Kickxellaceae</taxon>
        <taxon>Coemansia</taxon>
    </lineage>
</organism>
<gene>
    <name evidence="13" type="primary">UBP15_1</name>
    <name evidence="13" type="ORF">GGI25_005301</name>
</gene>
<evidence type="ECO:0000256" key="2">
    <source>
        <dbReference type="ARBA" id="ARBA00004123"/>
    </source>
</evidence>
<dbReference type="InterPro" id="IPR038765">
    <property type="entry name" value="Papain-like_cys_pep_sf"/>
</dbReference>
<comment type="catalytic activity">
    <reaction evidence="1">
        <text>Thiol-dependent hydrolysis of ester, thioester, amide, peptide and isopeptide bonds formed by the C-terminal Gly of ubiquitin (a 76-residue protein attached to proteins as an intracellular targeting signal).</text>
        <dbReference type="EC" id="3.4.19.12"/>
    </reaction>
</comment>
<dbReference type="EC" id="3.4.19.12" evidence="4"/>
<dbReference type="GO" id="GO:0016579">
    <property type="term" value="P:protein deubiquitination"/>
    <property type="evidence" value="ECO:0007669"/>
    <property type="project" value="InterPro"/>
</dbReference>
<evidence type="ECO:0000259" key="11">
    <source>
        <dbReference type="PROSITE" id="PS50144"/>
    </source>
</evidence>
<dbReference type="PROSITE" id="PS00972">
    <property type="entry name" value="USP_1"/>
    <property type="match status" value="1"/>
</dbReference>
<keyword evidence="8" id="KW-0788">Thiol protease</keyword>
<dbReference type="PROSITE" id="PS50144">
    <property type="entry name" value="MATH"/>
    <property type="match status" value="1"/>
</dbReference>
<evidence type="ECO:0000256" key="6">
    <source>
        <dbReference type="ARBA" id="ARBA00022786"/>
    </source>
</evidence>
<dbReference type="EMBL" id="JANBTW010000091">
    <property type="protein sequence ID" value="KAJ2671958.1"/>
    <property type="molecule type" value="Genomic_DNA"/>
</dbReference>
<dbReference type="GO" id="GO:0005829">
    <property type="term" value="C:cytosol"/>
    <property type="evidence" value="ECO:0007669"/>
    <property type="project" value="TreeGrafter"/>
</dbReference>
<dbReference type="SUPFAM" id="SSF54001">
    <property type="entry name" value="Cysteine proteinases"/>
    <property type="match status" value="1"/>
</dbReference>
<dbReference type="GO" id="GO:0004843">
    <property type="term" value="F:cysteine-type deubiquitinase activity"/>
    <property type="evidence" value="ECO:0007669"/>
    <property type="project" value="UniProtKB-EC"/>
</dbReference>
<protein>
    <recommendedName>
        <fullName evidence="4">ubiquitinyl hydrolase 1</fullName>
        <ecNumber evidence="4">3.4.19.12</ecNumber>
    </recommendedName>
</protein>
<dbReference type="InterPro" id="IPR029346">
    <property type="entry name" value="USP_C"/>
</dbReference>
<dbReference type="PROSITE" id="PS00973">
    <property type="entry name" value="USP_2"/>
    <property type="match status" value="1"/>
</dbReference>
<dbReference type="InterPro" id="IPR018200">
    <property type="entry name" value="USP_CS"/>
</dbReference>
<feature type="compositionally biased region" description="Polar residues" evidence="10">
    <location>
        <begin position="23"/>
        <end position="32"/>
    </location>
</feature>
<name>A0A9W8G4F7_9FUNG</name>
<dbReference type="GO" id="GO:0005634">
    <property type="term" value="C:nucleus"/>
    <property type="evidence" value="ECO:0007669"/>
    <property type="project" value="UniProtKB-SubCell"/>
</dbReference>
<dbReference type="InterPro" id="IPR050164">
    <property type="entry name" value="Peptidase_C19"/>
</dbReference>
<evidence type="ECO:0000256" key="8">
    <source>
        <dbReference type="ARBA" id="ARBA00022807"/>
    </source>
</evidence>
<keyword evidence="9" id="KW-0539">Nucleus</keyword>
<evidence type="ECO:0000256" key="4">
    <source>
        <dbReference type="ARBA" id="ARBA00012759"/>
    </source>
</evidence>
<dbReference type="Proteomes" id="UP001151518">
    <property type="component" value="Unassembled WGS sequence"/>
</dbReference>
<dbReference type="Pfam" id="PF22486">
    <property type="entry name" value="MATH_2"/>
    <property type="match status" value="1"/>
</dbReference>
<dbReference type="SMART" id="SM00061">
    <property type="entry name" value="MATH"/>
    <property type="match status" value="1"/>
</dbReference>
<dbReference type="SUPFAM" id="SSF49599">
    <property type="entry name" value="TRAF domain-like"/>
    <property type="match status" value="1"/>
</dbReference>
<feature type="domain" description="MATH" evidence="11">
    <location>
        <begin position="86"/>
        <end position="215"/>
    </location>
</feature>
<dbReference type="Gene3D" id="3.90.70.10">
    <property type="entry name" value="Cysteine proteinases"/>
    <property type="match status" value="1"/>
</dbReference>
<comment type="caution">
    <text evidence="13">The sequence shown here is derived from an EMBL/GenBank/DDBJ whole genome shotgun (WGS) entry which is preliminary data.</text>
</comment>
<comment type="subcellular location">
    <subcellularLocation>
        <location evidence="2">Nucleus</location>
    </subcellularLocation>
</comment>
<keyword evidence="6" id="KW-0833">Ubl conjugation pathway</keyword>
<feature type="region of interest" description="Disordered" evidence="10">
    <location>
        <begin position="1"/>
        <end position="56"/>
    </location>
</feature>
<evidence type="ECO:0000256" key="1">
    <source>
        <dbReference type="ARBA" id="ARBA00000707"/>
    </source>
</evidence>
<dbReference type="Pfam" id="PF14533">
    <property type="entry name" value="USP7_C2"/>
    <property type="match status" value="1"/>
</dbReference>
<dbReference type="InterPro" id="IPR001394">
    <property type="entry name" value="Peptidase_C19_UCH"/>
</dbReference>
<proteinExistence type="inferred from homology"/>
<evidence type="ECO:0000259" key="12">
    <source>
        <dbReference type="PROSITE" id="PS50235"/>
    </source>
</evidence>
<dbReference type="InterPro" id="IPR028889">
    <property type="entry name" value="USP"/>
</dbReference>
<keyword evidence="5 13" id="KW-0645">Protease</keyword>
<feature type="domain" description="USP" evidence="12">
    <location>
        <begin position="241"/>
        <end position="558"/>
    </location>
</feature>
<dbReference type="Pfam" id="PF00443">
    <property type="entry name" value="UCH"/>
    <property type="match status" value="1"/>
</dbReference>
<dbReference type="Pfam" id="PF12436">
    <property type="entry name" value="USP7_ICP0_bdg"/>
    <property type="match status" value="1"/>
</dbReference>
<dbReference type="PANTHER" id="PTHR24006">
    <property type="entry name" value="UBIQUITIN CARBOXYL-TERMINAL HYDROLASE"/>
    <property type="match status" value="1"/>
</dbReference>
<evidence type="ECO:0000256" key="5">
    <source>
        <dbReference type="ARBA" id="ARBA00022670"/>
    </source>
</evidence>
<accession>A0A9W8G4F7</accession>
<evidence type="ECO:0000313" key="14">
    <source>
        <dbReference type="Proteomes" id="UP001151518"/>
    </source>
</evidence>
<dbReference type="OrthoDB" id="289038at2759"/>